<organism evidence="2 3">
    <name type="scientific">Ilex paraguariensis</name>
    <name type="common">yerba mate</name>
    <dbReference type="NCBI Taxonomy" id="185542"/>
    <lineage>
        <taxon>Eukaryota</taxon>
        <taxon>Viridiplantae</taxon>
        <taxon>Streptophyta</taxon>
        <taxon>Embryophyta</taxon>
        <taxon>Tracheophyta</taxon>
        <taxon>Spermatophyta</taxon>
        <taxon>Magnoliopsida</taxon>
        <taxon>eudicotyledons</taxon>
        <taxon>Gunneridae</taxon>
        <taxon>Pentapetalae</taxon>
        <taxon>asterids</taxon>
        <taxon>campanulids</taxon>
        <taxon>Aquifoliales</taxon>
        <taxon>Aquifoliaceae</taxon>
        <taxon>Ilex</taxon>
    </lineage>
</organism>
<gene>
    <name evidence="2" type="ORF">ILEXP_LOCUS40651</name>
</gene>
<feature type="compositionally biased region" description="Polar residues" evidence="1">
    <location>
        <begin position="1"/>
        <end position="19"/>
    </location>
</feature>
<feature type="region of interest" description="Disordered" evidence="1">
    <location>
        <begin position="434"/>
        <end position="493"/>
    </location>
</feature>
<evidence type="ECO:0008006" key="4">
    <source>
        <dbReference type="Google" id="ProtNLM"/>
    </source>
</evidence>
<proteinExistence type="predicted"/>
<evidence type="ECO:0000313" key="3">
    <source>
        <dbReference type="Proteomes" id="UP001642360"/>
    </source>
</evidence>
<evidence type="ECO:0000313" key="2">
    <source>
        <dbReference type="EMBL" id="CAK9171115.1"/>
    </source>
</evidence>
<keyword evidence="3" id="KW-1185">Reference proteome</keyword>
<comment type="caution">
    <text evidence="2">The sequence shown here is derived from an EMBL/GenBank/DDBJ whole genome shotgun (WGS) entry which is preliminary data.</text>
</comment>
<reference evidence="2 3" key="1">
    <citation type="submission" date="2024-02" db="EMBL/GenBank/DDBJ databases">
        <authorList>
            <person name="Vignale AGUSTIN F."/>
            <person name="Sosa J E."/>
            <person name="Modenutti C."/>
        </authorList>
    </citation>
    <scope>NUCLEOTIDE SEQUENCE [LARGE SCALE GENOMIC DNA]</scope>
</reference>
<evidence type="ECO:0000256" key="1">
    <source>
        <dbReference type="SAM" id="MobiDB-lite"/>
    </source>
</evidence>
<dbReference type="EMBL" id="CAUOFW020005653">
    <property type="protein sequence ID" value="CAK9171115.1"/>
    <property type="molecule type" value="Genomic_DNA"/>
</dbReference>
<protein>
    <recommendedName>
        <fullName evidence="4">Nuclear pore complex protein</fullName>
    </recommendedName>
</protein>
<feature type="non-terminal residue" evidence="2">
    <location>
        <position position="1"/>
    </location>
</feature>
<sequence length="493" mass="49263">VPPFAFNSSSSVDESSGPKSSACLANEASGRTDTELKILESDNDDNKNTRKAADMIGKSETPFAATLITTGSAAASIAASNNSLFVSTAASSLPAAPIFKFGSSLSPPTPVSAFSMTSSKECTDIKDESKKENLTSSPFGGTSFAMPSTGSGIFGLNSSVTSSTANNQSQGSLSGTGNGAMVSAQSAATRSGVATVSQSMSVQFGSSSSLPITGTSGISSFNSSSSLLGSAVPAAKLFGSGSSFSLSSSASSSEMNQVNSTNGPTSSIFSFGVSSSASISGTNSVSSDSGAPCIFGSGWQPTQSPIFTSTFNTLSPSTGFSFGASSASVAASNNAPLVFGSSTGATSPAIFSFTNASAMTLSSPSLSQTQPVFGNSNSVFTAFSANGDQTNMEDSMAEDPVQASTPVVSIFGQPPILSPPAGFGVFGSTAPSPAIPFQFGGQQNQAAPQNSSPFQATSSLEFSAGESFSLGSGGGDKSSRRFVKVNRNKNRGK</sequence>
<feature type="compositionally biased region" description="Polar residues" evidence="1">
    <location>
        <begin position="440"/>
        <end position="461"/>
    </location>
</feature>
<accession>A0ABC8TU52</accession>
<feature type="region of interest" description="Disordered" evidence="1">
    <location>
        <begin position="1"/>
        <end position="50"/>
    </location>
</feature>
<dbReference type="AlphaFoldDB" id="A0ABC8TU52"/>
<feature type="compositionally biased region" description="Basic residues" evidence="1">
    <location>
        <begin position="480"/>
        <end position="493"/>
    </location>
</feature>
<name>A0ABC8TU52_9AQUA</name>
<dbReference type="Proteomes" id="UP001642360">
    <property type="component" value="Unassembled WGS sequence"/>
</dbReference>
<feature type="compositionally biased region" description="Basic and acidic residues" evidence="1">
    <location>
        <begin position="30"/>
        <end position="50"/>
    </location>
</feature>